<dbReference type="AlphaFoldDB" id="A0A1G1V6E3"/>
<dbReference type="PANTHER" id="PTHR40080">
    <property type="entry name" value="LMO1763 PROTEIN"/>
    <property type="match status" value="1"/>
</dbReference>
<name>A0A1G1V6E3_9BACT</name>
<dbReference type="InterPro" id="IPR038116">
    <property type="entry name" value="TrpR-like_sf"/>
</dbReference>
<dbReference type="Gene3D" id="1.10.1270.10">
    <property type="entry name" value="TrpR-like"/>
    <property type="match status" value="1"/>
</dbReference>
<comment type="caution">
    <text evidence="1">The sequence shown here is derived from an EMBL/GenBank/DDBJ whole genome shotgun (WGS) entry which is preliminary data.</text>
</comment>
<dbReference type="InterPro" id="IPR010921">
    <property type="entry name" value="Trp_repressor/repl_initiator"/>
</dbReference>
<gene>
    <name evidence="1" type="ORF">A3F61_02670</name>
</gene>
<organism evidence="1 2">
    <name type="scientific">Candidatus Blackburnbacteria bacterium RIFCSPHIGHO2_12_FULL_41_13b</name>
    <dbReference type="NCBI Taxonomy" id="1797517"/>
    <lineage>
        <taxon>Bacteria</taxon>
        <taxon>Candidatus Blackburniibacteriota</taxon>
    </lineage>
</organism>
<protein>
    <submittedName>
        <fullName evidence="1">Uncharacterized protein</fullName>
    </submittedName>
</protein>
<reference evidence="1 2" key="1">
    <citation type="journal article" date="2016" name="Nat. Commun.">
        <title>Thousands of microbial genomes shed light on interconnected biogeochemical processes in an aquifer system.</title>
        <authorList>
            <person name="Anantharaman K."/>
            <person name="Brown C.T."/>
            <person name="Hug L.A."/>
            <person name="Sharon I."/>
            <person name="Castelle C.J."/>
            <person name="Probst A.J."/>
            <person name="Thomas B.C."/>
            <person name="Singh A."/>
            <person name="Wilkins M.J."/>
            <person name="Karaoz U."/>
            <person name="Brodie E.L."/>
            <person name="Williams K.H."/>
            <person name="Hubbard S.S."/>
            <person name="Banfield J.F."/>
        </authorList>
    </citation>
    <scope>NUCLEOTIDE SEQUENCE [LARGE SCALE GENOMIC DNA]</scope>
</reference>
<dbReference type="PANTHER" id="PTHR40080:SF1">
    <property type="entry name" value="TRPR-LIKE PROTEIN YERC_YECD"/>
    <property type="match status" value="1"/>
</dbReference>
<dbReference type="InterPro" id="IPR013368">
    <property type="entry name" value="YecD_YerC"/>
</dbReference>
<dbReference type="STRING" id="1797517.A3F61_02670"/>
<dbReference type="GO" id="GO:0043565">
    <property type="term" value="F:sequence-specific DNA binding"/>
    <property type="evidence" value="ECO:0007669"/>
    <property type="project" value="InterPro"/>
</dbReference>
<sequence>MAQVSKYPIQKDVADKIFLLLAKSISKTKTDSQAVEFMESLFTPTERIMLAKRVAIAYLLAKDYQYRDIQKVLRVSMPTIAFVSSVMKYGNDSYRKIVKSIQGEEKLETLFDEVIKGILKPLGEVSKGGNTYRYLKMEIEKEQNKKNAF</sequence>
<dbReference type="Proteomes" id="UP000178272">
    <property type="component" value="Unassembled WGS sequence"/>
</dbReference>
<accession>A0A1G1V6E3</accession>
<dbReference type="GO" id="GO:0003700">
    <property type="term" value="F:DNA-binding transcription factor activity"/>
    <property type="evidence" value="ECO:0007669"/>
    <property type="project" value="InterPro"/>
</dbReference>
<dbReference type="InterPro" id="IPR000831">
    <property type="entry name" value="Trp_repress"/>
</dbReference>
<dbReference type="SUPFAM" id="SSF48295">
    <property type="entry name" value="TrpR-like"/>
    <property type="match status" value="1"/>
</dbReference>
<proteinExistence type="predicted"/>
<dbReference type="Pfam" id="PF01371">
    <property type="entry name" value="Trp_repressor"/>
    <property type="match status" value="1"/>
</dbReference>
<dbReference type="EMBL" id="MHCA01000046">
    <property type="protein sequence ID" value="OGY10988.1"/>
    <property type="molecule type" value="Genomic_DNA"/>
</dbReference>
<evidence type="ECO:0000313" key="1">
    <source>
        <dbReference type="EMBL" id="OGY10988.1"/>
    </source>
</evidence>
<evidence type="ECO:0000313" key="2">
    <source>
        <dbReference type="Proteomes" id="UP000178272"/>
    </source>
</evidence>